<dbReference type="Gramene" id="TuG1812G0300000875.01.T01">
    <property type="protein sequence ID" value="TuG1812G0300000875.01.T01"/>
    <property type="gene ID" value="TuG1812G0300000875.01"/>
</dbReference>
<evidence type="ECO:0000313" key="3">
    <source>
        <dbReference type="Proteomes" id="UP000015106"/>
    </source>
</evidence>
<name>A0A8R7TR11_TRIUA</name>
<sequence>MGSKLGMALPDQAPGLVMPLKMKTEVATVRTCTRASNRNHPVEAPTEEEEEPSRRRGCCRRREEGMLRSGSGWQGCGRARTAASRPGASPAPPGPPRSVPLPILPLCPSHPFDLQIQQH</sequence>
<feature type="compositionally biased region" description="Low complexity" evidence="1">
    <location>
        <begin position="77"/>
        <end position="88"/>
    </location>
</feature>
<evidence type="ECO:0000256" key="1">
    <source>
        <dbReference type="SAM" id="MobiDB-lite"/>
    </source>
</evidence>
<reference evidence="2" key="2">
    <citation type="submission" date="2018-03" db="EMBL/GenBank/DDBJ databases">
        <title>The Triticum urartu genome reveals the dynamic nature of wheat genome evolution.</title>
        <authorList>
            <person name="Ling H."/>
            <person name="Ma B."/>
            <person name="Shi X."/>
            <person name="Liu H."/>
            <person name="Dong L."/>
            <person name="Sun H."/>
            <person name="Cao Y."/>
            <person name="Gao Q."/>
            <person name="Zheng S."/>
            <person name="Li Y."/>
            <person name="Yu Y."/>
            <person name="Du H."/>
            <person name="Qi M."/>
            <person name="Li Y."/>
            <person name="Yu H."/>
            <person name="Cui Y."/>
            <person name="Wang N."/>
            <person name="Chen C."/>
            <person name="Wu H."/>
            <person name="Zhao Y."/>
            <person name="Zhang J."/>
            <person name="Li Y."/>
            <person name="Zhou W."/>
            <person name="Zhang B."/>
            <person name="Hu W."/>
            <person name="Eijk M."/>
            <person name="Tang J."/>
            <person name="Witsenboer H."/>
            <person name="Zhao S."/>
            <person name="Li Z."/>
            <person name="Zhang A."/>
            <person name="Wang D."/>
            <person name="Liang C."/>
        </authorList>
    </citation>
    <scope>NUCLEOTIDE SEQUENCE [LARGE SCALE GENOMIC DNA]</scope>
    <source>
        <strain evidence="2">cv. G1812</strain>
    </source>
</reference>
<dbReference type="Proteomes" id="UP000015106">
    <property type="component" value="Chromosome 3"/>
</dbReference>
<protein>
    <submittedName>
        <fullName evidence="2">Uncharacterized protein</fullName>
    </submittedName>
</protein>
<reference evidence="2" key="3">
    <citation type="submission" date="2022-06" db="UniProtKB">
        <authorList>
            <consortium name="EnsemblPlants"/>
        </authorList>
    </citation>
    <scope>IDENTIFICATION</scope>
</reference>
<dbReference type="EnsemblPlants" id="TuG1812G0300000875.01.T01">
    <property type="protein sequence ID" value="TuG1812G0300000875.01.T01"/>
    <property type="gene ID" value="TuG1812G0300000875.01"/>
</dbReference>
<dbReference type="AlphaFoldDB" id="A0A8R7TR11"/>
<feature type="compositionally biased region" description="Pro residues" evidence="1">
    <location>
        <begin position="89"/>
        <end position="104"/>
    </location>
</feature>
<organism evidence="2 3">
    <name type="scientific">Triticum urartu</name>
    <name type="common">Red wild einkorn</name>
    <name type="synonym">Crithodium urartu</name>
    <dbReference type="NCBI Taxonomy" id="4572"/>
    <lineage>
        <taxon>Eukaryota</taxon>
        <taxon>Viridiplantae</taxon>
        <taxon>Streptophyta</taxon>
        <taxon>Embryophyta</taxon>
        <taxon>Tracheophyta</taxon>
        <taxon>Spermatophyta</taxon>
        <taxon>Magnoliopsida</taxon>
        <taxon>Liliopsida</taxon>
        <taxon>Poales</taxon>
        <taxon>Poaceae</taxon>
        <taxon>BOP clade</taxon>
        <taxon>Pooideae</taxon>
        <taxon>Triticodae</taxon>
        <taxon>Triticeae</taxon>
        <taxon>Triticinae</taxon>
        <taxon>Triticum</taxon>
    </lineage>
</organism>
<reference evidence="3" key="1">
    <citation type="journal article" date="2013" name="Nature">
        <title>Draft genome of the wheat A-genome progenitor Triticum urartu.</title>
        <authorList>
            <person name="Ling H.Q."/>
            <person name="Zhao S."/>
            <person name="Liu D."/>
            <person name="Wang J."/>
            <person name="Sun H."/>
            <person name="Zhang C."/>
            <person name="Fan H."/>
            <person name="Li D."/>
            <person name="Dong L."/>
            <person name="Tao Y."/>
            <person name="Gao C."/>
            <person name="Wu H."/>
            <person name="Li Y."/>
            <person name="Cui Y."/>
            <person name="Guo X."/>
            <person name="Zheng S."/>
            <person name="Wang B."/>
            <person name="Yu K."/>
            <person name="Liang Q."/>
            <person name="Yang W."/>
            <person name="Lou X."/>
            <person name="Chen J."/>
            <person name="Feng M."/>
            <person name="Jian J."/>
            <person name="Zhang X."/>
            <person name="Luo G."/>
            <person name="Jiang Y."/>
            <person name="Liu J."/>
            <person name="Wang Z."/>
            <person name="Sha Y."/>
            <person name="Zhang B."/>
            <person name="Wu H."/>
            <person name="Tang D."/>
            <person name="Shen Q."/>
            <person name="Xue P."/>
            <person name="Zou S."/>
            <person name="Wang X."/>
            <person name="Liu X."/>
            <person name="Wang F."/>
            <person name="Yang Y."/>
            <person name="An X."/>
            <person name="Dong Z."/>
            <person name="Zhang K."/>
            <person name="Zhang X."/>
            <person name="Luo M.C."/>
            <person name="Dvorak J."/>
            <person name="Tong Y."/>
            <person name="Wang J."/>
            <person name="Yang H."/>
            <person name="Li Z."/>
            <person name="Wang D."/>
            <person name="Zhang A."/>
            <person name="Wang J."/>
        </authorList>
    </citation>
    <scope>NUCLEOTIDE SEQUENCE</scope>
    <source>
        <strain evidence="3">cv. G1812</strain>
    </source>
</reference>
<feature type="region of interest" description="Disordered" evidence="1">
    <location>
        <begin position="34"/>
        <end position="104"/>
    </location>
</feature>
<evidence type="ECO:0000313" key="2">
    <source>
        <dbReference type="EnsemblPlants" id="TuG1812G0300000875.01.T01"/>
    </source>
</evidence>
<accession>A0A8R7TR11</accession>
<proteinExistence type="predicted"/>
<keyword evidence="3" id="KW-1185">Reference proteome</keyword>